<keyword evidence="2" id="KW-1185">Reference proteome</keyword>
<comment type="caution">
    <text evidence="1">The sequence shown here is derived from an EMBL/GenBank/DDBJ whole genome shotgun (WGS) entry which is preliminary data.</text>
</comment>
<dbReference type="Proteomes" id="UP000004200">
    <property type="component" value="Unassembled WGS sequence"/>
</dbReference>
<dbReference type="RefSeq" id="WP_007042124.1">
    <property type="nucleotide sequence ID" value="NZ_AFWT01000029.1"/>
</dbReference>
<dbReference type="eggNOG" id="ENOG5032S79">
    <property type="taxonomic scope" value="Bacteria"/>
</dbReference>
<dbReference type="OrthoDB" id="7561690at2"/>
<accession>G2E548</accession>
<protein>
    <recommendedName>
        <fullName evidence="3">DUF1842 domain-containing protein</fullName>
    </recommendedName>
</protein>
<dbReference type="EMBL" id="AFWT01000029">
    <property type="protein sequence ID" value="EGV28972.1"/>
    <property type="molecule type" value="Genomic_DNA"/>
</dbReference>
<organism evidence="1 2">
    <name type="scientific">Thiorhodococcus drewsii AZ1</name>
    <dbReference type="NCBI Taxonomy" id="765913"/>
    <lineage>
        <taxon>Bacteria</taxon>
        <taxon>Pseudomonadati</taxon>
        <taxon>Pseudomonadota</taxon>
        <taxon>Gammaproteobacteria</taxon>
        <taxon>Chromatiales</taxon>
        <taxon>Chromatiaceae</taxon>
        <taxon>Thiorhodococcus</taxon>
    </lineage>
</organism>
<evidence type="ECO:0008006" key="3">
    <source>
        <dbReference type="Google" id="ProtNLM"/>
    </source>
</evidence>
<sequence>MQTDQYLVRLDFRPEDVGVSSMTLQLAVDPARGALSGRAEGTIREGKVQGPRFSADASGNVYSTGLTSATKVAGVEGQAIVCFPPPDIRFYLTSFKASFVIDDDWKGVGTFSVGKDSYDCHLSKTEC</sequence>
<evidence type="ECO:0000313" key="1">
    <source>
        <dbReference type="EMBL" id="EGV28972.1"/>
    </source>
</evidence>
<dbReference type="AlphaFoldDB" id="G2E548"/>
<gene>
    <name evidence="1" type="ORF">ThidrDRAFT_3411</name>
</gene>
<evidence type="ECO:0000313" key="2">
    <source>
        <dbReference type="Proteomes" id="UP000004200"/>
    </source>
</evidence>
<proteinExistence type="predicted"/>
<name>G2E548_9GAMM</name>
<reference evidence="1 2" key="1">
    <citation type="submission" date="2011-06" db="EMBL/GenBank/DDBJ databases">
        <title>The draft genome of Thiorhodococcus drewsii AZ1.</title>
        <authorList>
            <consortium name="US DOE Joint Genome Institute (JGI-PGF)"/>
            <person name="Lucas S."/>
            <person name="Han J."/>
            <person name="Lapidus A."/>
            <person name="Cheng J.-F."/>
            <person name="Goodwin L."/>
            <person name="Pitluck S."/>
            <person name="Peters L."/>
            <person name="Land M.L."/>
            <person name="Hauser L."/>
            <person name="Vogl K."/>
            <person name="Liu Z."/>
            <person name="Imhoff J."/>
            <person name="Thiel V."/>
            <person name="Frigaard N.-U."/>
            <person name="Bryant D.A."/>
            <person name="Woyke T.J."/>
        </authorList>
    </citation>
    <scope>NUCLEOTIDE SEQUENCE [LARGE SCALE GENOMIC DNA]</scope>
    <source>
        <strain evidence="1 2">AZ1</strain>
    </source>
</reference>